<protein>
    <recommendedName>
        <fullName evidence="5">Transport permease protein</fullName>
    </recommendedName>
</protein>
<accession>A0ABS1TDP7</accession>
<dbReference type="PROSITE" id="PS51012">
    <property type="entry name" value="ABC_TM2"/>
    <property type="match status" value="1"/>
</dbReference>
<feature type="transmembrane region" description="Helical" evidence="5">
    <location>
        <begin position="192"/>
        <end position="215"/>
    </location>
</feature>
<feature type="domain" description="ABC transmembrane type-2" evidence="6">
    <location>
        <begin position="20"/>
        <end position="256"/>
    </location>
</feature>
<evidence type="ECO:0000259" key="6">
    <source>
        <dbReference type="PROSITE" id="PS51012"/>
    </source>
</evidence>
<dbReference type="InterPro" id="IPR013525">
    <property type="entry name" value="ABC2_TM"/>
</dbReference>
<feature type="transmembrane region" description="Helical" evidence="5">
    <location>
        <begin position="60"/>
        <end position="82"/>
    </location>
</feature>
<reference evidence="7 8" key="1">
    <citation type="submission" date="2021-01" db="EMBL/GenBank/DDBJ databases">
        <title>Genome public.</title>
        <authorList>
            <person name="Liu C."/>
            <person name="Sun Q."/>
        </authorList>
    </citation>
    <scope>NUCLEOTIDE SEQUENCE [LARGE SCALE GENOMIC DNA]</scope>
    <source>
        <strain evidence="7 8">YIM B02515</strain>
    </source>
</reference>
<evidence type="ECO:0000256" key="1">
    <source>
        <dbReference type="ARBA" id="ARBA00004141"/>
    </source>
</evidence>
<comment type="subcellular location">
    <subcellularLocation>
        <location evidence="5">Cell membrane</location>
        <topology evidence="5">Multi-pass membrane protein</topology>
    </subcellularLocation>
    <subcellularLocation>
        <location evidence="1">Membrane</location>
        <topology evidence="1">Multi-pass membrane protein</topology>
    </subcellularLocation>
</comment>
<feature type="transmembrane region" description="Helical" evidence="5">
    <location>
        <begin position="235"/>
        <end position="254"/>
    </location>
</feature>
<dbReference type="EMBL" id="JAESWC010000014">
    <property type="protein sequence ID" value="MBL4937484.1"/>
    <property type="molecule type" value="Genomic_DNA"/>
</dbReference>
<dbReference type="InterPro" id="IPR000412">
    <property type="entry name" value="ABC_2_transport"/>
</dbReference>
<dbReference type="Pfam" id="PF01061">
    <property type="entry name" value="ABC2_membrane"/>
    <property type="match status" value="1"/>
</dbReference>
<feature type="transmembrane region" description="Helical" evidence="5">
    <location>
        <begin position="114"/>
        <end position="135"/>
    </location>
</feature>
<dbReference type="Proteomes" id="UP000632377">
    <property type="component" value="Unassembled WGS sequence"/>
</dbReference>
<dbReference type="PANTHER" id="PTHR43229:SF2">
    <property type="entry name" value="NODULATION PROTEIN J"/>
    <property type="match status" value="1"/>
</dbReference>
<evidence type="ECO:0000313" key="7">
    <source>
        <dbReference type="EMBL" id="MBL4937484.1"/>
    </source>
</evidence>
<dbReference type="PIRSF" id="PIRSF006648">
    <property type="entry name" value="DrrB"/>
    <property type="match status" value="1"/>
</dbReference>
<evidence type="ECO:0000256" key="5">
    <source>
        <dbReference type="RuleBase" id="RU361157"/>
    </source>
</evidence>
<keyword evidence="3 5" id="KW-1133">Transmembrane helix</keyword>
<evidence type="ECO:0000256" key="2">
    <source>
        <dbReference type="ARBA" id="ARBA00022692"/>
    </source>
</evidence>
<sequence>MIVFRSRFIISMKIYFRYPVNFIMTLFDPIMWLTPFYFMGKSFSGSGKLMGFEKYTGNSDFMSFLVIGYMISSYVSTVFWTMGFSLKEEMRQGVLESNWSAPVNRIVLMTSKSIFNFCATTFEVILTGIVCHFAFGFTITAGLLKAILFLIPGIIGMLGLGLAVGALVLLAKEANGIIDITSSMVSAFSGGYFPVKVMPRGFLFISLILPMTYIYDSSRAILINQTPLFSLQKEFIIIIIAMIGFAVLGSFIFMRVERKCRELGILGTH</sequence>
<evidence type="ECO:0000256" key="4">
    <source>
        <dbReference type="ARBA" id="ARBA00023136"/>
    </source>
</evidence>
<comment type="similarity">
    <text evidence="5">Belongs to the ABC-2 integral membrane protein family.</text>
</comment>
<comment type="caution">
    <text evidence="7">The sequence shown here is derived from an EMBL/GenBank/DDBJ whole genome shotgun (WGS) entry which is preliminary data.</text>
</comment>
<gene>
    <name evidence="7" type="ORF">JK636_17325</name>
</gene>
<keyword evidence="4 5" id="KW-0472">Membrane</keyword>
<organism evidence="7 8">
    <name type="scientific">Clostridium rhizosphaerae</name>
    <dbReference type="NCBI Taxonomy" id="2803861"/>
    <lineage>
        <taxon>Bacteria</taxon>
        <taxon>Bacillati</taxon>
        <taxon>Bacillota</taxon>
        <taxon>Clostridia</taxon>
        <taxon>Eubacteriales</taxon>
        <taxon>Clostridiaceae</taxon>
        <taxon>Clostridium</taxon>
    </lineage>
</organism>
<keyword evidence="5" id="KW-1003">Cell membrane</keyword>
<name>A0ABS1TDP7_9CLOT</name>
<dbReference type="PANTHER" id="PTHR43229">
    <property type="entry name" value="NODULATION PROTEIN J"/>
    <property type="match status" value="1"/>
</dbReference>
<keyword evidence="2 5" id="KW-0812">Transmembrane</keyword>
<keyword evidence="8" id="KW-1185">Reference proteome</keyword>
<dbReference type="InterPro" id="IPR051784">
    <property type="entry name" value="Nod_factor_ABC_transporter"/>
</dbReference>
<dbReference type="InterPro" id="IPR047817">
    <property type="entry name" value="ABC2_TM_bact-type"/>
</dbReference>
<keyword evidence="5" id="KW-0813">Transport</keyword>
<evidence type="ECO:0000256" key="3">
    <source>
        <dbReference type="ARBA" id="ARBA00022989"/>
    </source>
</evidence>
<feature type="transmembrane region" description="Helical" evidence="5">
    <location>
        <begin position="147"/>
        <end position="171"/>
    </location>
</feature>
<evidence type="ECO:0000313" key="8">
    <source>
        <dbReference type="Proteomes" id="UP000632377"/>
    </source>
</evidence>
<feature type="transmembrane region" description="Helical" evidence="5">
    <location>
        <begin position="20"/>
        <end position="40"/>
    </location>
</feature>
<proteinExistence type="inferred from homology"/>